<evidence type="ECO:0000313" key="1">
    <source>
        <dbReference type="EMBL" id="QVL35649.1"/>
    </source>
</evidence>
<gene>
    <name evidence="1" type="ORF">KIH16_10795</name>
</gene>
<name>A0ACD1DU78_9BACT</name>
<dbReference type="Proteomes" id="UP000682204">
    <property type="component" value="Chromosome"/>
</dbReference>
<reference evidence="1" key="1">
    <citation type="submission" date="2021-05" db="EMBL/GenBank/DDBJ databases">
        <title>An isolated secondary fermenter in methanogenic hydrocarbon-degrading communities.</title>
        <authorList>
            <person name="Liu Y.-F."/>
            <person name="Liu Z.-l."/>
        </authorList>
    </citation>
    <scope>NUCLEOTIDE SEQUENCE</scope>
    <source>
        <strain evidence="1">L-13</strain>
    </source>
</reference>
<organism evidence="1 2">
    <name type="scientific">Aminirod propionatiphilus</name>
    <dbReference type="NCBI Taxonomy" id="3415223"/>
    <lineage>
        <taxon>Bacteria</taxon>
        <taxon>Thermotogati</taxon>
        <taxon>Synergistota</taxon>
        <taxon>Synergistia</taxon>
        <taxon>Synergistales</taxon>
        <taxon>Aminiphilaceae</taxon>
        <taxon>Aminirod</taxon>
    </lineage>
</organism>
<keyword evidence="2" id="KW-1185">Reference proteome</keyword>
<accession>A0ACD1DU78</accession>
<dbReference type="EMBL" id="CP074691">
    <property type="protein sequence ID" value="QVL35649.1"/>
    <property type="molecule type" value="Genomic_DNA"/>
</dbReference>
<protein>
    <submittedName>
        <fullName evidence="1">PDZ domain-containing protein</fullName>
    </submittedName>
</protein>
<sequence length="203" mass="22541">MIDNGFSISKDSEYQISFDKETGNIFLMNLHTGQNAAGRGVFTIVPYSDFIILSVAPFMISNPGTGFEISNKITNRKDLRKFQEILFQVKSMTDGTSLEYLMATLPQIGSGEKAHQESTKKQNTATSGILRVSGDGVIDEIEKGSIAEKNGLKPGDRILEINASAIDFSKPWLKDIDNRIQSGRSVTIVYERNEERDIVTLKK</sequence>
<proteinExistence type="predicted"/>
<evidence type="ECO:0000313" key="2">
    <source>
        <dbReference type="Proteomes" id="UP000682204"/>
    </source>
</evidence>